<evidence type="ECO:0000313" key="3">
    <source>
        <dbReference type="Proteomes" id="UP000231742"/>
    </source>
</evidence>
<proteinExistence type="predicted"/>
<keyword evidence="1" id="KW-0472">Membrane</keyword>
<sequence>MNPVSVIALVAYYAITLFMFTMWARFILDLVVVFARGWRPSGVGLVLSELVFTITDPPIKAVRKVVPMVRIGNGALDLSWMLVMLVCIILTSILRGF</sequence>
<feature type="transmembrane region" description="Helical" evidence="1">
    <location>
        <begin position="75"/>
        <end position="94"/>
    </location>
</feature>
<keyword evidence="3" id="KW-1185">Reference proteome</keyword>
<feature type="transmembrane region" description="Helical" evidence="1">
    <location>
        <begin position="6"/>
        <end position="26"/>
    </location>
</feature>
<dbReference type="GO" id="GO:0016020">
    <property type="term" value="C:membrane"/>
    <property type="evidence" value="ECO:0007669"/>
    <property type="project" value="InterPro"/>
</dbReference>
<dbReference type="OrthoDB" id="3216131at2"/>
<protein>
    <submittedName>
        <fullName evidence="2">YggT family protein</fullName>
    </submittedName>
</protein>
<gene>
    <name evidence="2" type="ORF">CLV85_1691</name>
</gene>
<name>A0A2M9D9Z7_9MICO</name>
<evidence type="ECO:0000256" key="1">
    <source>
        <dbReference type="SAM" id="Phobius"/>
    </source>
</evidence>
<keyword evidence="1" id="KW-1133">Transmembrane helix</keyword>
<accession>A0A2M9D9Z7</accession>
<dbReference type="InterPro" id="IPR003425">
    <property type="entry name" value="CCB3/YggT"/>
</dbReference>
<evidence type="ECO:0000313" key="2">
    <source>
        <dbReference type="EMBL" id="PJJ82490.1"/>
    </source>
</evidence>
<dbReference type="EMBL" id="PGFH01000001">
    <property type="protein sequence ID" value="PJJ82490.1"/>
    <property type="molecule type" value="Genomic_DNA"/>
</dbReference>
<dbReference type="Pfam" id="PF02325">
    <property type="entry name" value="CCB3_YggT"/>
    <property type="match status" value="1"/>
</dbReference>
<comment type="caution">
    <text evidence="2">The sequence shown here is derived from an EMBL/GenBank/DDBJ whole genome shotgun (WGS) entry which is preliminary data.</text>
</comment>
<keyword evidence="1" id="KW-0812">Transmembrane</keyword>
<dbReference type="RefSeq" id="WP_100389080.1">
    <property type="nucleotide sequence ID" value="NZ_BMZU01000001.1"/>
</dbReference>
<organism evidence="2 3">
    <name type="scientific">Salinibacterium amurskyense</name>
    <dbReference type="NCBI Taxonomy" id="205941"/>
    <lineage>
        <taxon>Bacteria</taxon>
        <taxon>Bacillati</taxon>
        <taxon>Actinomycetota</taxon>
        <taxon>Actinomycetes</taxon>
        <taxon>Micrococcales</taxon>
        <taxon>Microbacteriaceae</taxon>
        <taxon>Salinibacterium</taxon>
    </lineage>
</organism>
<dbReference type="Proteomes" id="UP000231742">
    <property type="component" value="Unassembled WGS sequence"/>
</dbReference>
<dbReference type="AlphaFoldDB" id="A0A2M9D9Z7"/>
<reference evidence="2 3" key="1">
    <citation type="submission" date="2017-11" db="EMBL/GenBank/DDBJ databases">
        <title>Genomic Encyclopedia of Archaeal and Bacterial Type Strains, Phase II (KMG-II): From Individual Species to Whole Genera.</title>
        <authorList>
            <person name="Goeker M."/>
        </authorList>
    </citation>
    <scope>NUCLEOTIDE SEQUENCE [LARGE SCALE GENOMIC DNA]</scope>
    <source>
        <strain evidence="2 3">DSM 16400</strain>
    </source>
</reference>